<proteinExistence type="predicted"/>
<organism evidence="1 2">
    <name type="scientific">Vanrija humicola</name>
    <name type="common">Yeast</name>
    <name type="synonym">Cryptococcus humicola</name>
    <dbReference type="NCBI Taxonomy" id="5417"/>
    <lineage>
        <taxon>Eukaryota</taxon>
        <taxon>Fungi</taxon>
        <taxon>Dikarya</taxon>
        <taxon>Basidiomycota</taxon>
        <taxon>Agaricomycotina</taxon>
        <taxon>Tremellomycetes</taxon>
        <taxon>Trichosporonales</taxon>
        <taxon>Trichosporonaceae</taxon>
        <taxon>Vanrija</taxon>
    </lineage>
</organism>
<protein>
    <submittedName>
        <fullName evidence="1">Uncharacterized protein</fullName>
    </submittedName>
</protein>
<dbReference type="Proteomes" id="UP000473826">
    <property type="component" value="Unassembled WGS sequence"/>
</dbReference>
<comment type="caution">
    <text evidence="1">The sequence shown here is derived from an EMBL/GenBank/DDBJ whole genome shotgun (WGS) entry which is preliminary data.</text>
</comment>
<accession>A0A7D8YYS7</accession>
<dbReference type="OrthoDB" id="2570610at2759"/>
<reference evidence="1 2" key="1">
    <citation type="journal article" date="2019" name="PLoS Genet.">
        <title>Convergent evolution of linked mating-type loci in basidiomycete fungi.</title>
        <authorList>
            <person name="Sun S."/>
            <person name="Coelho M.A."/>
            <person name="Heitman J."/>
            <person name="Nowrousian M."/>
        </authorList>
    </citation>
    <scope>NUCLEOTIDE SEQUENCE [LARGE SCALE GENOMIC DNA]</scope>
    <source>
        <strain evidence="1 2">CBS 4282</strain>
    </source>
</reference>
<name>A0A7D8YYS7_VANHU</name>
<gene>
    <name evidence="1" type="ORF">VHUM_02433</name>
</gene>
<sequence length="254" mass="28110">MRPSPAVLRQLARNAPPPAPVPTAAAFALVRDLLADRPRHFREILLDGVGAKQTIAAVYPASARLKGKAKAVVEDVGAVDIPKEHPFVSSTYLKKHILPVLASQKLIAKEWRKAAPGSALERAHHPHTERKHAMWVLQDGGVAGTRWDNLTSGTVTARLLQRQGHEVVLEAAAQKAAEREARFESGEETRSDKDVMAWADRPKGFTVTAERLHLNRRRARRRDFKEVHAAAKAAERAETEALTRELVEKLRSKA</sequence>
<dbReference type="EMBL" id="QKWK01000006">
    <property type="protein sequence ID" value="TXT08959.1"/>
    <property type="molecule type" value="Genomic_DNA"/>
</dbReference>
<keyword evidence="2" id="KW-1185">Reference proteome</keyword>
<evidence type="ECO:0000313" key="1">
    <source>
        <dbReference type="EMBL" id="TXT08959.1"/>
    </source>
</evidence>
<dbReference type="AlphaFoldDB" id="A0A7D8YYS7"/>
<evidence type="ECO:0000313" key="2">
    <source>
        <dbReference type="Proteomes" id="UP000473826"/>
    </source>
</evidence>